<feature type="compositionally biased region" description="Low complexity" evidence="8">
    <location>
        <begin position="513"/>
        <end position="528"/>
    </location>
</feature>
<name>A0A8C1N394_CYPCA</name>
<reference evidence="10" key="2">
    <citation type="submission" date="2025-09" db="UniProtKB">
        <authorList>
            <consortium name="Ensembl"/>
        </authorList>
    </citation>
    <scope>IDENTIFICATION</scope>
</reference>
<feature type="compositionally biased region" description="Polar residues" evidence="8">
    <location>
        <begin position="495"/>
        <end position="508"/>
    </location>
</feature>
<dbReference type="Proteomes" id="UP000694427">
    <property type="component" value="Unplaced"/>
</dbReference>
<feature type="compositionally biased region" description="Acidic residues" evidence="8">
    <location>
        <begin position="980"/>
        <end position="990"/>
    </location>
</feature>
<evidence type="ECO:0000313" key="11">
    <source>
        <dbReference type="Proteomes" id="UP000694427"/>
    </source>
</evidence>
<dbReference type="GO" id="GO:0000978">
    <property type="term" value="F:RNA polymerase II cis-regulatory region sequence-specific DNA binding"/>
    <property type="evidence" value="ECO:0007669"/>
    <property type="project" value="TreeGrafter"/>
</dbReference>
<comment type="subcellular location">
    <subcellularLocation>
        <location evidence="1">Nucleus</location>
    </subcellularLocation>
</comment>
<feature type="region of interest" description="Disordered" evidence="8">
    <location>
        <begin position="920"/>
        <end position="1006"/>
    </location>
</feature>
<dbReference type="InterPro" id="IPR051098">
    <property type="entry name" value="NeuroDiff_E-box_TFs"/>
</dbReference>
<evidence type="ECO:0000256" key="1">
    <source>
        <dbReference type="ARBA" id="ARBA00004123"/>
    </source>
</evidence>
<evidence type="ECO:0000259" key="9">
    <source>
        <dbReference type="Pfam" id="PF01576"/>
    </source>
</evidence>
<evidence type="ECO:0000256" key="8">
    <source>
        <dbReference type="SAM" id="MobiDB-lite"/>
    </source>
</evidence>
<protein>
    <submittedName>
        <fullName evidence="10">Transcription factor 4</fullName>
    </submittedName>
</protein>
<feature type="compositionally biased region" description="Basic and acidic residues" evidence="8">
    <location>
        <begin position="939"/>
        <end position="949"/>
    </location>
</feature>
<feature type="compositionally biased region" description="Low complexity" evidence="8">
    <location>
        <begin position="217"/>
        <end position="231"/>
    </location>
</feature>
<feature type="compositionally biased region" description="Basic and acidic residues" evidence="8">
    <location>
        <begin position="991"/>
        <end position="1000"/>
    </location>
</feature>
<feature type="region of interest" description="Disordered" evidence="8">
    <location>
        <begin position="353"/>
        <end position="373"/>
    </location>
</feature>
<organism evidence="10 11">
    <name type="scientific">Cyprinus carpio</name>
    <name type="common">Common carp</name>
    <dbReference type="NCBI Taxonomy" id="7962"/>
    <lineage>
        <taxon>Eukaryota</taxon>
        <taxon>Metazoa</taxon>
        <taxon>Chordata</taxon>
        <taxon>Craniata</taxon>
        <taxon>Vertebrata</taxon>
        <taxon>Euteleostomi</taxon>
        <taxon>Actinopterygii</taxon>
        <taxon>Neopterygii</taxon>
        <taxon>Teleostei</taxon>
        <taxon>Ostariophysi</taxon>
        <taxon>Cypriniformes</taxon>
        <taxon>Cyprinidae</taxon>
        <taxon>Cyprininae</taxon>
        <taxon>Cyprinus</taxon>
    </lineage>
</organism>
<dbReference type="GO" id="GO:0016459">
    <property type="term" value="C:myosin complex"/>
    <property type="evidence" value="ECO:0007669"/>
    <property type="project" value="InterPro"/>
</dbReference>
<evidence type="ECO:0000256" key="7">
    <source>
        <dbReference type="ARBA" id="ARBA00023242"/>
    </source>
</evidence>
<keyword evidence="2" id="KW-0805">Transcription regulation</keyword>
<reference evidence="10" key="1">
    <citation type="submission" date="2025-08" db="UniProtKB">
        <authorList>
            <consortium name="Ensembl"/>
        </authorList>
    </citation>
    <scope>IDENTIFICATION</scope>
</reference>
<feature type="region of interest" description="Disordered" evidence="8">
    <location>
        <begin position="495"/>
        <end position="557"/>
    </location>
</feature>
<feature type="domain" description="Myosin tail" evidence="9">
    <location>
        <begin position="730"/>
        <end position="956"/>
    </location>
</feature>
<proteinExistence type="predicted"/>
<evidence type="ECO:0000256" key="3">
    <source>
        <dbReference type="ARBA" id="ARBA00023054"/>
    </source>
</evidence>
<dbReference type="PANTHER" id="PTHR11793:SF10">
    <property type="entry name" value="TRANSCRIPTION FACTOR 4"/>
    <property type="match status" value="1"/>
</dbReference>
<evidence type="ECO:0000256" key="6">
    <source>
        <dbReference type="ARBA" id="ARBA00023163"/>
    </source>
</evidence>
<sequence length="1006" mass="112044">MHHHHHHHHHHQRMAALGTDKELSDLLDFSAMRNSDLKMFPTSMMFSPPVSSGKNGPTSLGSGHFSGSNLEDRASSSWGNGVRATKNYAAGSQYGHMASRDLGSHDSISPPYTNSRLAGKTDRASYSYGRDSSIHGCQSSLMGGEVGMVSPETVSPTKLGSQYYQHYAGNPRRRALHSDSMEVQTKKVRKVPPGLPSSVYAPSASTADYNRDSPGYPSSKAPGSSFPSSFFMPDGHHSTDPWSSSGSMNQPGYNSMLGNSTHSAQSSSYCGLHPHDRLSYPSHSSAEINPSLPPMSSFHRSGGTNHYSAASCSATTNGTDSVMANRAPSGAASSSQTGDALGKALASIYSPDHTNNSFSSNPSTPVGSPPSLTAASTAVWSRNGQGASSPSYEPPLHSLQSRIEDRLERLDDAIHVLRSHAVGPSTAMPGAHADMHGLITPSHSHNGAMGGLSAGYSGGLLPSSRHSLMVGGHREDGLRSGHSIVANQVSVSQLPVQSATSPDLSQSDPYRALSGGLQGQSTSSVSSEIKSEDEGDENLQDGKSLDAKKEDLDGKDLKSLESNNNVMQERFKKIEKEMKEAREVMVEANTQEYAFNFLQQTLKNKIQDTEEALEKQAQHAQTVSEKLWLAERNLEELELEKETKAKKALELSSTVLRLEKELAEALQEGNQARAELSLQQKLRADVQLRMEELEESVLEKDQELLRLTQIVSRLQGEVSYKLSDKEQTLEEEIQLRERIQLQCKQAERTVEDLRMELQTLGQSRDELSKQLKLAQEKIIDLEADLEELQENEQRWASKHKRALDQSEQMQMKLIQEKDLNDQLECEKAILERQLRDLRREMEELQNNRVEVDSITRAEIKAKELENTLRAEERSKVVMSNTISKLEKKIHELTEQMEEEHKISTEQRELMNQRIRSLKRQLNEAEEEASRRDVQHRHTQRELMEERETNSRLQRQLLDQQLHNKRKESRQTLESLKLNLSEDDVDDDEEEKQQSESKPTEKQITQV</sequence>
<keyword evidence="3" id="KW-0175">Coiled coil</keyword>
<keyword evidence="6" id="KW-0804">Transcription</keyword>
<dbReference type="GO" id="GO:0005667">
    <property type="term" value="C:transcription regulator complex"/>
    <property type="evidence" value="ECO:0007669"/>
    <property type="project" value="TreeGrafter"/>
</dbReference>
<feature type="compositionally biased region" description="Low complexity" evidence="8">
    <location>
        <begin position="354"/>
        <end position="365"/>
    </location>
</feature>
<evidence type="ECO:0000256" key="4">
    <source>
        <dbReference type="ARBA" id="ARBA00023125"/>
    </source>
</evidence>
<keyword evidence="5" id="KW-0010">Activator</keyword>
<feature type="compositionally biased region" description="Basic and acidic residues" evidence="8">
    <location>
        <begin position="543"/>
        <end position="557"/>
    </location>
</feature>
<feature type="region of interest" description="Disordered" evidence="8">
    <location>
        <begin position="171"/>
        <end position="306"/>
    </location>
</feature>
<keyword evidence="11" id="KW-1185">Reference proteome</keyword>
<evidence type="ECO:0000313" key="10">
    <source>
        <dbReference type="Ensembl" id="ENSCCRP00010085956.1"/>
    </source>
</evidence>
<dbReference type="Ensembl" id="ENSCCRT00010095336.1">
    <property type="protein sequence ID" value="ENSCCRP00010085956.1"/>
    <property type="gene ID" value="ENSCCRG00010037311.1"/>
</dbReference>
<feature type="compositionally biased region" description="Low complexity" evidence="8">
    <location>
        <begin position="951"/>
        <end position="960"/>
    </location>
</feature>
<dbReference type="GO" id="GO:0000981">
    <property type="term" value="F:DNA-binding transcription factor activity, RNA polymerase II-specific"/>
    <property type="evidence" value="ECO:0007669"/>
    <property type="project" value="TreeGrafter"/>
</dbReference>
<dbReference type="GO" id="GO:0005634">
    <property type="term" value="C:nucleus"/>
    <property type="evidence" value="ECO:0007669"/>
    <property type="project" value="UniProtKB-SubCell"/>
</dbReference>
<keyword evidence="4" id="KW-0238">DNA-binding</keyword>
<accession>A0A8C1N394</accession>
<dbReference type="InterPro" id="IPR002928">
    <property type="entry name" value="Myosin_tail"/>
</dbReference>
<keyword evidence="7" id="KW-0539">Nucleus</keyword>
<evidence type="ECO:0000256" key="5">
    <source>
        <dbReference type="ARBA" id="ARBA00023159"/>
    </source>
</evidence>
<dbReference type="AlphaFoldDB" id="A0A8C1N394"/>
<dbReference type="PANTHER" id="PTHR11793">
    <property type="entry name" value="BASIC HELIX-LOOP-HELIX TRANSCRIPTION FACTOR"/>
    <property type="match status" value="1"/>
</dbReference>
<feature type="compositionally biased region" description="Polar residues" evidence="8">
    <location>
        <begin position="240"/>
        <end position="269"/>
    </location>
</feature>
<dbReference type="Pfam" id="PF01576">
    <property type="entry name" value="Myosin_tail_1"/>
    <property type="match status" value="1"/>
</dbReference>
<dbReference type="GO" id="GO:0000785">
    <property type="term" value="C:chromatin"/>
    <property type="evidence" value="ECO:0007669"/>
    <property type="project" value="TreeGrafter"/>
</dbReference>
<evidence type="ECO:0000256" key="2">
    <source>
        <dbReference type="ARBA" id="ARBA00023015"/>
    </source>
</evidence>